<keyword evidence="5" id="KW-1185">Reference proteome</keyword>
<dbReference type="InterPro" id="IPR011050">
    <property type="entry name" value="Pectin_lyase_fold/virulence"/>
</dbReference>
<dbReference type="RefSeq" id="WP_008388588.1">
    <property type="nucleotide sequence ID" value="NZ_AOIV01000038.1"/>
</dbReference>
<name>M0CXV5_HALPD</name>
<evidence type="ECO:0000313" key="4">
    <source>
        <dbReference type="EMBL" id="ELZ28051.1"/>
    </source>
</evidence>
<dbReference type="Pfam" id="PF00295">
    <property type="entry name" value="Glyco_hydro_28"/>
    <property type="match status" value="1"/>
</dbReference>
<dbReference type="InterPro" id="IPR051801">
    <property type="entry name" value="GH28_Enzymes"/>
</dbReference>
<evidence type="ECO:0000256" key="1">
    <source>
        <dbReference type="ARBA" id="ARBA00008834"/>
    </source>
</evidence>
<dbReference type="Gene3D" id="2.160.20.10">
    <property type="entry name" value="Single-stranded right-handed beta-helix, Pectin lyase-like"/>
    <property type="match status" value="1"/>
</dbReference>
<evidence type="ECO:0000313" key="5">
    <source>
        <dbReference type="Proteomes" id="UP000011513"/>
    </source>
</evidence>
<dbReference type="SMART" id="SM00710">
    <property type="entry name" value="PbH1"/>
    <property type="match status" value="5"/>
</dbReference>
<dbReference type="AlphaFoldDB" id="M0CXV5"/>
<keyword evidence="3" id="KW-0326">Glycosidase</keyword>
<dbReference type="SUPFAM" id="SSF51126">
    <property type="entry name" value="Pectin lyase-like"/>
    <property type="match status" value="1"/>
</dbReference>
<evidence type="ECO:0000256" key="2">
    <source>
        <dbReference type="ARBA" id="ARBA00022801"/>
    </source>
</evidence>
<dbReference type="Proteomes" id="UP000011513">
    <property type="component" value="Unassembled WGS sequence"/>
</dbReference>
<dbReference type="InterPro" id="IPR000743">
    <property type="entry name" value="Glyco_hydro_28"/>
</dbReference>
<evidence type="ECO:0000256" key="3">
    <source>
        <dbReference type="ARBA" id="ARBA00023295"/>
    </source>
</evidence>
<comment type="similarity">
    <text evidence="1">Belongs to the glycosyl hydrolase 28 family.</text>
</comment>
<accession>M0CXV5</accession>
<dbReference type="PANTHER" id="PTHR31339">
    <property type="entry name" value="PECTIN LYASE-RELATED"/>
    <property type="match status" value="1"/>
</dbReference>
<dbReference type="GO" id="GO:0004650">
    <property type="term" value="F:polygalacturonase activity"/>
    <property type="evidence" value="ECO:0007669"/>
    <property type="project" value="InterPro"/>
</dbReference>
<sequence length="535" mass="57190">MDAHSTVSVREYDDGAETDTDAFQRAIDACADGGGGTVSVPAGEFVVGTIHLRSHVTLELVAGATVFAAFGEEAYDDDRIGPDGERPFLVADGVENVAIEGRGTFDGRGTEFMLMDTPIRGHSDESGTHPLVSNGAHRARQGESYLDRSAGTDEWPVAKPDFRPGPMFLFEDCENVLVRGVTLRDMPAWTVSVHDTDEVDIVGVDIDNHLRIPNCDGVSVMNSRNVHVSDCTIRACDDAITVGTRAESDRPTEGVTVTNCTLTSSACAIKFGSETARDVRNCTFENCVVTESNRGLGIQHRDGGALEDVLFSNIVVETHLLPGPWWGKGEPIYVTSVPRDESTSVGPVRNVRFSNILARSENGALVYAHESADVRGMTFDGVDISVRGGEHAGAVGGNFDLQPTSAVPPIQKRDIAGVHVENARDVDLRDISVEWEGDVPDYYENGLRCVGVEGLRVDGFAGRQAHRESKAAAVDLHDAASVSVRDCRARDGTGTFLAATGVTDARLFAGNDLADATSTVEGDADFRTSGNLPPR</sequence>
<protein>
    <submittedName>
        <fullName evidence="4">Glycoside hydrolase family 28</fullName>
    </submittedName>
</protein>
<dbReference type="GO" id="GO:0005975">
    <property type="term" value="P:carbohydrate metabolic process"/>
    <property type="evidence" value="ECO:0007669"/>
    <property type="project" value="InterPro"/>
</dbReference>
<dbReference type="eggNOG" id="arCOG02521">
    <property type="taxonomic scope" value="Archaea"/>
</dbReference>
<keyword evidence="2 4" id="KW-0378">Hydrolase</keyword>
<dbReference type="InParanoid" id="M0CXV5"/>
<dbReference type="PATRIC" id="fig|1227487.5.peg.3205"/>
<dbReference type="InterPro" id="IPR012334">
    <property type="entry name" value="Pectin_lyas_fold"/>
</dbReference>
<dbReference type="EMBL" id="AOIV01000038">
    <property type="protein sequence ID" value="ELZ28051.1"/>
    <property type="molecule type" value="Genomic_DNA"/>
</dbReference>
<dbReference type="InterPro" id="IPR006626">
    <property type="entry name" value="PbH1"/>
</dbReference>
<reference evidence="4 5" key="1">
    <citation type="journal article" date="2014" name="PLoS Genet.">
        <title>Phylogenetically driven sequencing of extremely halophilic archaea reveals strategies for static and dynamic osmo-response.</title>
        <authorList>
            <person name="Becker E.A."/>
            <person name="Seitzer P.M."/>
            <person name="Tritt A."/>
            <person name="Larsen D."/>
            <person name="Krusor M."/>
            <person name="Yao A.I."/>
            <person name="Wu D."/>
            <person name="Madern D."/>
            <person name="Eisen J.A."/>
            <person name="Darling A.E."/>
            <person name="Facciotti M.T."/>
        </authorList>
    </citation>
    <scope>NUCLEOTIDE SEQUENCE [LARGE SCALE GENOMIC DNA]</scope>
    <source>
        <strain evidence="4 5">JCM 14848</strain>
    </source>
</reference>
<dbReference type="PANTHER" id="PTHR31339:SF0">
    <property type="entry name" value="PECTIN LYASE-LIKE SUPERFAMILY PROTEIN"/>
    <property type="match status" value="1"/>
</dbReference>
<gene>
    <name evidence="4" type="ORF">C474_16159</name>
</gene>
<proteinExistence type="inferred from homology"/>
<dbReference type="OrthoDB" id="339825at2157"/>
<comment type="caution">
    <text evidence="4">The sequence shown here is derived from an EMBL/GenBank/DDBJ whole genome shotgun (WGS) entry which is preliminary data.</text>
</comment>
<organism evidence="4 5">
    <name type="scientific">Halogeometricum pallidum JCM 14848</name>
    <dbReference type="NCBI Taxonomy" id="1227487"/>
    <lineage>
        <taxon>Archaea</taxon>
        <taxon>Methanobacteriati</taxon>
        <taxon>Methanobacteriota</taxon>
        <taxon>Stenosarchaea group</taxon>
        <taxon>Halobacteria</taxon>
        <taxon>Halobacteriales</taxon>
        <taxon>Haloferacaceae</taxon>
        <taxon>Halogeometricum</taxon>
    </lineage>
</organism>